<keyword evidence="9" id="KW-0812">Transmembrane</keyword>
<feature type="domain" description="Histidine kinase" evidence="10">
    <location>
        <begin position="240"/>
        <end position="451"/>
    </location>
</feature>
<dbReference type="Proteomes" id="UP001595755">
    <property type="component" value="Unassembled WGS sequence"/>
</dbReference>
<evidence type="ECO:0000313" key="12">
    <source>
        <dbReference type="Proteomes" id="UP001595755"/>
    </source>
</evidence>
<feature type="transmembrane region" description="Helical" evidence="9">
    <location>
        <begin position="162"/>
        <end position="182"/>
    </location>
</feature>
<sequence length="457" mass="50963">MLNYVYILQQEGHDMLYYFAALLTAALILFLSQPRSPVNRWAAIFLVFSSIGGLVDELRASGHSGWANAVEFMNLTITPYAVVVFCMVYSGLPVKRRLLAALKGILLLPIVATAAFTPFSPELELHYGWLLAWALPYYSGSCVLLIVSLLRERSPGKRKNRLITTAIFVPTLLSVLIFIYIAKAWYPEFEFFEYVSYFLIYSFVVGVLSVFVYGVLGFRLRIERDPLDDTMKAVTQGTRLLNHTLKNELGKIAVSADNLRRALPREDELSGQSLRIISDSADHMLEMVDRIHSRTKDIVLNMQVCRLDLIVDECVRRHRELLERGAIQVRTEYRIRPTLLCDPVHLAEAIGNLLTNAAEAMRDGGEIRVTLAAGKKGANAILSVMDTGTGIPKEALPRIYDPFFSTKGSSRNFGLGLSYVYQVMRKSGGTISVKSRVGEGTSVELHFPLGASKGEKG</sequence>
<dbReference type="Gene3D" id="3.30.565.10">
    <property type="entry name" value="Histidine kinase-like ATPase, C-terminal domain"/>
    <property type="match status" value="1"/>
</dbReference>
<evidence type="ECO:0000256" key="4">
    <source>
        <dbReference type="ARBA" id="ARBA00022679"/>
    </source>
</evidence>
<keyword evidence="6" id="KW-0418">Kinase</keyword>
<keyword evidence="3" id="KW-0597">Phosphoprotein</keyword>
<proteinExistence type="predicted"/>
<dbReference type="InterPro" id="IPR036890">
    <property type="entry name" value="HATPase_C_sf"/>
</dbReference>
<keyword evidence="5" id="KW-0547">Nucleotide-binding</keyword>
<comment type="caution">
    <text evidence="11">The sequence shown here is derived from an EMBL/GenBank/DDBJ whole genome shotgun (WGS) entry which is preliminary data.</text>
</comment>
<dbReference type="PRINTS" id="PR00344">
    <property type="entry name" value="BCTRLSENSOR"/>
</dbReference>
<dbReference type="InterPro" id="IPR004358">
    <property type="entry name" value="Sig_transdc_His_kin-like_C"/>
</dbReference>
<evidence type="ECO:0000259" key="10">
    <source>
        <dbReference type="PROSITE" id="PS50109"/>
    </source>
</evidence>
<reference evidence="12" key="1">
    <citation type="journal article" date="2019" name="Int. J. Syst. Evol. Microbiol.">
        <title>The Global Catalogue of Microorganisms (GCM) 10K type strain sequencing project: providing services to taxonomists for standard genome sequencing and annotation.</title>
        <authorList>
            <consortium name="The Broad Institute Genomics Platform"/>
            <consortium name="The Broad Institute Genome Sequencing Center for Infectious Disease"/>
            <person name="Wu L."/>
            <person name="Ma J."/>
        </authorList>
    </citation>
    <scope>NUCLEOTIDE SEQUENCE [LARGE SCALE GENOMIC DNA]</scope>
    <source>
        <strain evidence="12">CGMCC 4.1641</strain>
    </source>
</reference>
<evidence type="ECO:0000256" key="7">
    <source>
        <dbReference type="ARBA" id="ARBA00022840"/>
    </source>
</evidence>
<feature type="transmembrane region" description="Helical" evidence="9">
    <location>
        <begin position="15"/>
        <end position="31"/>
    </location>
</feature>
<keyword evidence="9" id="KW-1133">Transmembrane helix</keyword>
<gene>
    <name evidence="11" type="ORF">ACFO1S_21085</name>
</gene>
<dbReference type="EC" id="2.7.13.3" evidence="2"/>
<dbReference type="Pfam" id="PF02518">
    <property type="entry name" value="HATPase_c"/>
    <property type="match status" value="1"/>
</dbReference>
<comment type="catalytic activity">
    <reaction evidence="1">
        <text>ATP + protein L-histidine = ADP + protein N-phospho-L-histidine.</text>
        <dbReference type="EC" id="2.7.13.3"/>
    </reaction>
</comment>
<feature type="transmembrane region" description="Helical" evidence="9">
    <location>
        <begin position="104"/>
        <end position="121"/>
    </location>
</feature>
<dbReference type="PANTHER" id="PTHR43065:SF10">
    <property type="entry name" value="PEROXIDE STRESS-ACTIVATED HISTIDINE KINASE MAK3"/>
    <property type="match status" value="1"/>
</dbReference>
<dbReference type="PROSITE" id="PS50109">
    <property type="entry name" value="HIS_KIN"/>
    <property type="match status" value="1"/>
</dbReference>
<dbReference type="EMBL" id="JBHSED010000040">
    <property type="protein sequence ID" value="MFC4305931.1"/>
    <property type="molecule type" value="Genomic_DNA"/>
</dbReference>
<accession>A0ABV8SF42</accession>
<keyword evidence="7 11" id="KW-0067">ATP-binding</keyword>
<feature type="transmembrane region" description="Helical" evidence="9">
    <location>
        <begin position="38"/>
        <end position="55"/>
    </location>
</feature>
<evidence type="ECO:0000256" key="8">
    <source>
        <dbReference type="ARBA" id="ARBA00023012"/>
    </source>
</evidence>
<keyword evidence="9" id="KW-0472">Membrane</keyword>
<dbReference type="SMART" id="SM00387">
    <property type="entry name" value="HATPase_c"/>
    <property type="match status" value="1"/>
</dbReference>
<evidence type="ECO:0000256" key="9">
    <source>
        <dbReference type="SAM" id="Phobius"/>
    </source>
</evidence>
<keyword evidence="12" id="KW-1185">Reference proteome</keyword>
<organism evidence="11 12">
    <name type="scientific">Cohnella boryungensis</name>
    <dbReference type="NCBI Taxonomy" id="768479"/>
    <lineage>
        <taxon>Bacteria</taxon>
        <taxon>Bacillati</taxon>
        <taxon>Bacillota</taxon>
        <taxon>Bacilli</taxon>
        <taxon>Bacillales</taxon>
        <taxon>Paenibacillaceae</taxon>
        <taxon>Cohnella</taxon>
    </lineage>
</organism>
<evidence type="ECO:0000256" key="1">
    <source>
        <dbReference type="ARBA" id="ARBA00000085"/>
    </source>
</evidence>
<evidence type="ECO:0000256" key="3">
    <source>
        <dbReference type="ARBA" id="ARBA00022553"/>
    </source>
</evidence>
<dbReference type="SUPFAM" id="SSF55874">
    <property type="entry name" value="ATPase domain of HSP90 chaperone/DNA topoisomerase II/histidine kinase"/>
    <property type="match status" value="1"/>
</dbReference>
<dbReference type="GO" id="GO:0005524">
    <property type="term" value="F:ATP binding"/>
    <property type="evidence" value="ECO:0007669"/>
    <property type="project" value="UniProtKB-KW"/>
</dbReference>
<evidence type="ECO:0000256" key="6">
    <source>
        <dbReference type="ARBA" id="ARBA00022777"/>
    </source>
</evidence>
<feature type="transmembrane region" description="Helical" evidence="9">
    <location>
        <begin position="194"/>
        <end position="216"/>
    </location>
</feature>
<keyword evidence="4" id="KW-0808">Transferase</keyword>
<feature type="transmembrane region" description="Helical" evidence="9">
    <location>
        <begin position="127"/>
        <end position="150"/>
    </location>
</feature>
<dbReference type="PANTHER" id="PTHR43065">
    <property type="entry name" value="SENSOR HISTIDINE KINASE"/>
    <property type="match status" value="1"/>
</dbReference>
<dbReference type="InterPro" id="IPR003594">
    <property type="entry name" value="HATPase_dom"/>
</dbReference>
<protein>
    <recommendedName>
        <fullName evidence="2">histidine kinase</fullName>
        <ecNumber evidence="2">2.7.13.3</ecNumber>
    </recommendedName>
</protein>
<feature type="transmembrane region" description="Helical" evidence="9">
    <location>
        <begin position="75"/>
        <end position="92"/>
    </location>
</feature>
<dbReference type="InterPro" id="IPR005467">
    <property type="entry name" value="His_kinase_dom"/>
</dbReference>
<evidence type="ECO:0000256" key="2">
    <source>
        <dbReference type="ARBA" id="ARBA00012438"/>
    </source>
</evidence>
<keyword evidence="8" id="KW-0902">Two-component regulatory system</keyword>
<evidence type="ECO:0000313" key="11">
    <source>
        <dbReference type="EMBL" id="MFC4305931.1"/>
    </source>
</evidence>
<name>A0ABV8SF42_9BACL</name>
<evidence type="ECO:0000256" key="5">
    <source>
        <dbReference type="ARBA" id="ARBA00022741"/>
    </source>
</evidence>